<reference evidence="1" key="1">
    <citation type="journal article" date="2018" name="Nat. Genet.">
        <title>Extensive intraspecific gene order and gene structural variations between Mo17 and other maize genomes.</title>
        <authorList>
            <person name="Sun S."/>
            <person name="Zhou Y."/>
            <person name="Chen J."/>
            <person name="Shi J."/>
            <person name="Zhao H."/>
            <person name="Zhao H."/>
            <person name="Song W."/>
            <person name="Zhang M."/>
            <person name="Cui Y."/>
            <person name="Dong X."/>
            <person name="Liu H."/>
            <person name="Ma X."/>
            <person name="Jiao Y."/>
            <person name="Wang B."/>
            <person name="Wei X."/>
            <person name="Stein J.C."/>
            <person name="Glaubitz J.C."/>
            <person name="Lu F."/>
            <person name="Yu G."/>
            <person name="Liang C."/>
            <person name="Fengler K."/>
            <person name="Li B."/>
            <person name="Rafalski A."/>
            <person name="Schnable P.S."/>
            <person name="Ware D.H."/>
            <person name="Buckler E.S."/>
            <person name="Lai J."/>
        </authorList>
    </citation>
    <scope>NUCLEOTIDE SEQUENCE [LARGE SCALE GENOMIC DNA]</scope>
    <source>
        <tissue evidence="1">Seedling</tissue>
    </source>
</reference>
<evidence type="ECO:0000313" key="1">
    <source>
        <dbReference type="EMBL" id="PWZ12798.1"/>
    </source>
</evidence>
<protein>
    <submittedName>
        <fullName evidence="1">Uncharacterized protein</fullName>
    </submittedName>
</protein>
<accession>A0A3L6DWT8</accession>
<dbReference type="EMBL" id="NCVQ01000008">
    <property type="protein sequence ID" value="PWZ12798.1"/>
    <property type="molecule type" value="Genomic_DNA"/>
</dbReference>
<gene>
    <name evidence="1" type="ORF">Zm00014a_021954</name>
</gene>
<name>A0A3L6DWT8_MAIZE</name>
<sequence length="41" mass="4669">VSKLFVSQLIPLATFSQLTISCSAFKQCLNQSFMLIMIIRF</sequence>
<proteinExistence type="predicted"/>
<feature type="non-terminal residue" evidence="1">
    <location>
        <position position="1"/>
    </location>
</feature>
<dbReference type="Proteomes" id="UP000251960">
    <property type="component" value="Chromosome 7"/>
</dbReference>
<comment type="caution">
    <text evidence="1">The sequence shown here is derived from an EMBL/GenBank/DDBJ whole genome shotgun (WGS) entry which is preliminary data.</text>
</comment>
<dbReference type="AlphaFoldDB" id="A0A3L6DWT8"/>
<organism evidence="1">
    <name type="scientific">Zea mays</name>
    <name type="common">Maize</name>
    <dbReference type="NCBI Taxonomy" id="4577"/>
    <lineage>
        <taxon>Eukaryota</taxon>
        <taxon>Viridiplantae</taxon>
        <taxon>Streptophyta</taxon>
        <taxon>Embryophyta</taxon>
        <taxon>Tracheophyta</taxon>
        <taxon>Spermatophyta</taxon>
        <taxon>Magnoliopsida</taxon>
        <taxon>Liliopsida</taxon>
        <taxon>Poales</taxon>
        <taxon>Poaceae</taxon>
        <taxon>PACMAD clade</taxon>
        <taxon>Panicoideae</taxon>
        <taxon>Andropogonodae</taxon>
        <taxon>Andropogoneae</taxon>
        <taxon>Tripsacinae</taxon>
        <taxon>Zea</taxon>
    </lineage>
</organism>